<reference evidence="2" key="1">
    <citation type="submission" date="2008-03" db="EMBL/GenBank/DDBJ databases">
        <title>Complete sequence of chromosome of Beijerinckia indica subsp. indica ATCC 9039.</title>
        <authorList>
            <consortium name="US DOE Joint Genome Institute"/>
            <person name="Copeland A."/>
            <person name="Lucas S."/>
            <person name="Lapidus A."/>
            <person name="Glavina del Rio T."/>
            <person name="Dalin E."/>
            <person name="Tice H."/>
            <person name="Bruce D."/>
            <person name="Goodwin L."/>
            <person name="Pitluck S."/>
            <person name="LaButti K."/>
            <person name="Schmutz J."/>
            <person name="Larimer F."/>
            <person name="Land M."/>
            <person name="Hauser L."/>
            <person name="Kyrpides N."/>
            <person name="Mikhailova N."/>
            <person name="Dunfield P.F."/>
            <person name="Dedysh S.N."/>
            <person name="Liesack W."/>
            <person name="Saw J.H."/>
            <person name="Alam M."/>
            <person name="Chen Y."/>
            <person name="Murrell J.C."/>
            <person name="Richardson P."/>
        </authorList>
    </citation>
    <scope>NUCLEOTIDE SEQUENCE [LARGE SCALE GENOMIC DNA]</scope>
    <source>
        <strain evidence="2">ATCC 9039 / DSM 1715 / NCIMB 8712</strain>
    </source>
</reference>
<dbReference type="KEGG" id="bid:Bind_3331"/>
<evidence type="ECO:0000313" key="1">
    <source>
        <dbReference type="EMBL" id="ACB96890.1"/>
    </source>
</evidence>
<dbReference type="Pfam" id="PF00702">
    <property type="entry name" value="Hydrolase"/>
    <property type="match status" value="1"/>
</dbReference>
<reference evidence="1 2" key="2">
    <citation type="journal article" date="2010" name="J. Bacteriol.">
        <title>Complete genome sequence of Beijerinckia indica subsp. indica.</title>
        <authorList>
            <person name="Tamas I."/>
            <person name="Dedysh S.N."/>
            <person name="Liesack W."/>
            <person name="Stott M.B."/>
            <person name="Alam M."/>
            <person name="Murrell J.C."/>
            <person name="Dunfield P.F."/>
        </authorList>
    </citation>
    <scope>NUCLEOTIDE SEQUENCE [LARGE SCALE GENOMIC DNA]</scope>
    <source>
        <strain evidence="2">ATCC 9039 / DSM 1715 / NCIMB 8712</strain>
    </source>
</reference>
<dbReference type="InterPro" id="IPR010237">
    <property type="entry name" value="Pyr-5-nucltdase"/>
</dbReference>
<dbReference type="SFLD" id="SFLDS00003">
    <property type="entry name" value="Haloacid_Dehalogenase"/>
    <property type="match status" value="1"/>
</dbReference>
<dbReference type="SFLD" id="SFLDG01129">
    <property type="entry name" value="C1.5:_HAD__Beta-PGM__Phosphata"/>
    <property type="match status" value="1"/>
</dbReference>
<organism evidence="1 2">
    <name type="scientific">Beijerinckia indica subsp. indica (strain ATCC 9039 / DSM 1715 / NCIMB 8712)</name>
    <dbReference type="NCBI Taxonomy" id="395963"/>
    <lineage>
        <taxon>Bacteria</taxon>
        <taxon>Pseudomonadati</taxon>
        <taxon>Pseudomonadota</taxon>
        <taxon>Alphaproteobacteria</taxon>
        <taxon>Hyphomicrobiales</taxon>
        <taxon>Beijerinckiaceae</taxon>
        <taxon>Beijerinckia</taxon>
    </lineage>
</organism>
<dbReference type="NCBIfam" id="TIGR01993">
    <property type="entry name" value="Pyr-5-nucltdase"/>
    <property type="match status" value="1"/>
</dbReference>
<keyword evidence="2" id="KW-1185">Reference proteome</keyword>
<dbReference type="eggNOG" id="COG1011">
    <property type="taxonomic scope" value="Bacteria"/>
</dbReference>
<dbReference type="PANTHER" id="PTHR12725">
    <property type="entry name" value="HALOACID DEHALOGENASE-LIKE HYDROLASE"/>
    <property type="match status" value="1"/>
</dbReference>
<dbReference type="SFLD" id="SFLDG01132">
    <property type="entry name" value="C1.5.3:_5'-Nucleotidase_Like"/>
    <property type="match status" value="1"/>
</dbReference>
<dbReference type="InterPro" id="IPR023214">
    <property type="entry name" value="HAD_sf"/>
</dbReference>
<proteinExistence type="predicted"/>
<accession>B2IDV8</accession>
<name>B2IDV8_BEII9</name>
<dbReference type="Proteomes" id="UP000001695">
    <property type="component" value="Chromosome"/>
</dbReference>
<dbReference type="InterPro" id="IPR006439">
    <property type="entry name" value="HAD-SF_hydro_IA"/>
</dbReference>
<dbReference type="HOGENOM" id="CLU_059493_2_1_5"/>
<dbReference type="InterPro" id="IPR036412">
    <property type="entry name" value="HAD-like_sf"/>
</dbReference>
<dbReference type="Gene3D" id="1.10.150.450">
    <property type="match status" value="1"/>
</dbReference>
<dbReference type="PANTHER" id="PTHR12725:SF117">
    <property type="entry name" value="HALOACID DEHALOGENASE-LIKE HYDROLASE"/>
    <property type="match status" value="1"/>
</dbReference>
<evidence type="ECO:0000313" key="2">
    <source>
        <dbReference type="Proteomes" id="UP000001695"/>
    </source>
</evidence>
<protein>
    <submittedName>
        <fullName evidence="1">Pyrimidine 5'-nucleotidase</fullName>
    </submittedName>
</protein>
<dbReference type="Gene3D" id="3.40.50.1000">
    <property type="entry name" value="HAD superfamily/HAD-like"/>
    <property type="match status" value="1"/>
</dbReference>
<dbReference type="NCBIfam" id="TIGR01509">
    <property type="entry name" value="HAD-SF-IA-v3"/>
    <property type="match status" value="1"/>
</dbReference>
<sequence>MTQTTKNSPPSPLGSLARKTPPFAAENQASLPSHQNRVLAHVETFVFDLDNTLYPSHCDLWPKIDARITLYMMHHLGLDGLSSRALQKHYYHHYGTTLRGLMQEDAVGAEDFLAFVHDIDRSSLPPNPTLADAITRLPGRKLILTNGSRDHALNTAKALGLEALFEDVFDIADADFVPKPHPTAYERFFDKHAVDPARAVMFEDLTKNLLIPHQRGMKTVLVVPKPGQLDHRDKIEIAGREIPPHIDYVTDDLESFLLGLLEDATNKP</sequence>
<dbReference type="SUPFAM" id="SSF56784">
    <property type="entry name" value="HAD-like"/>
    <property type="match status" value="1"/>
</dbReference>
<gene>
    <name evidence="1" type="ordered locus">Bind_3331</name>
</gene>
<dbReference type="EMBL" id="CP001016">
    <property type="protein sequence ID" value="ACB96890.1"/>
    <property type="molecule type" value="Genomic_DNA"/>
</dbReference>
<dbReference type="STRING" id="395963.Bind_3331"/>
<dbReference type="AlphaFoldDB" id="B2IDV8"/>